<protein>
    <submittedName>
        <fullName evidence="1">Uncharacterized protein</fullName>
    </submittedName>
</protein>
<dbReference type="EMBL" id="FOQO01000001">
    <property type="protein sequence ID" value="SFH84351.1"/>
    <property type="molecule type" value="Genomic_DNA"/>
</dbReference>
<proteinExistence type="predicted"/>
<accession>A0A1I3DD02</accession>
<evidence type="ECO:0000313" key="2">
    <source>
        <dbReference type="Proteomes" id="UP000198670"/>
    </source>
</evidence>
<dbReference type="AlphaFoldDB" id="A0A1I3DD02"/>
<reference evidence="1 2" key="1">
    <citation type="submission" date="2016-10" db="EMBL/GenBank/DDBJ databases">
        <authorList>
            <person name="de Groot N.N."/>
        </authorList>
    </citation>
    <scope>NUCLEOTIDE SEQUENCE [LARGE SCALE GENOMIC DNA]</scope>
    <source>
        <strain evidence="1 2">RK1</strain>
    </source>
</reference>
<keyword evidence="2" id="KW-1185">Reference proteome</keyword>
<dbReference type="RefSeq" id="WP_090623459.1">
    <property type="nucleotide sequence ID" value="NZ_FOQO01000001.1"/>
</dbReference>
<dbReference type="OrthoDB" id="1442094at2"/>
<dbReference type="STRING" id="1477437.SAMN05444682_101404"/>
<gene>
    <name evidence="1" type="ORF">SAMN05444682_101404</name>
</gene>
<dbReference type="Proteomes" id="UP000198670">
    <property type="component" value="Unassembled WGS sequence"/>
</dbReference>
<sequence>MVCPLANFEEVYRTDHGAVYQCSRQNCYWLEFAGDTTAFRVSDFFSFKKKIDAIDVSAMIIDPSRTADFTILMPFRTPRCFVLDINDVLNLRELLNGAKFMIELNSVINACLKTTPSRVAKL</sequence>
<evidence type="ECO:0000313" key="1">
    <source>
        <dbReference type="EMBL" id="SFH84351.1"/>
    </source>
</evidence>
<organism evidence="1 2">
    <name type="scientific">Parapedobacter indicus</name>
    <dbReference type="NCBI Taxonomy" id="1477437"/>
    <lineage>
        <taxon>Bacteria</taxon>
        <taxon>Pseudomonadati</taxon>
        <taxon>Bacteroidota</taxon>
        <taxon>Sphingobacteriia</taxon>
        <taxon>Sphingobacteriales</taxon>
        <taxon>Sphingobacteriaceae</taxon>
        <taxon>Parapedobacter</taxon>
    </lineage>
</organism>
<name>A0A1I3DD02_9SPHI</name>